<gene>
    <name evidence="3" type="ORF">DBRI1063_LOCUS10493</name>
</gene>
<feature type="region of interest" description="Disordered" evidence="1">
    <location>
        <begin position="125"/>
        <end position="162"/>
    </location>
</feature>
<reference evidence="3" key="1">
    <citation type="submission" date="2021-01" db="EMBL/GenBank/DDBJ databases">
        <authorList>
            <person name="Corre E."/>
            <person name="Pelletier E."/>
            <person name="Niang G."/>
            <person name="Scheremetjew M."/>
            <person name="Finn R."/>
            <person name="Kale V."/>
            <person name="Holt S."/>
            <person name="Cochrane G."/>
            <person name="Meng A."/>
            <person name="Brown T."/>
            <person name="Cohen L."/>
        </authorList>
    </citation>
    <scope>NUCLEOTIDE SEQUENCE</scope>
    <source>
        <strain evidence="3">Pop2</strain>
    </source>
</reference>
<proteinExistence type="predicted"/>
<feature type="chain" id="PRO_5030160863" evidence="2">
    <location>
        <begin position="20"/>
        <end position="162"/>
    </location>
</feature>
<protein>
    <submittedName>
        <fullName evidence="3">Uncharacterized protein</fullName>
    </submittedName>
</protein>
<keyword evidence="2" id="KW-0732">Signal</keyword>
<evidence type="ECO:0000313" key="3">
    <source>
        <dbReference type="EMBL" id="CAD9328922.1"/>
    </source>
</evidence>
<feature type="signal peptide" evidence="2">
    <location>
        <begin position="1"/>
        <end position="19"/>
    </location>
</feature>
<sequence>MIRQTTIAVFFALASVSSAFTTPMLNRPALLASPTKLGLMTPEEEVAIMTSATDCAEGECSLDEVDALISELKEQQATLSKRVGEMEGLIKNLKSLNTKDDREVDEVRETVRAIFRVFQLGDKASGNDYPSLSKPMGWSGEVGDGPTTAYDALPPKPYKAKP</sequence>
<evidence type="ECO:0000256" key="1">
    <source>
        <dbReference type="SAM" id="MobiDB-lite"/>
    </source>
</evidence>
<dbReference type="EMBL" id="HBGN01016321">
    <property type="protein sequence ID" value="CAD9328922.1"/>
    <property type="molecule type" value="Transcribed_RNA"/>
</dbReference>
<dbReference type="AlphaFoldDB" id="A0A6V2ALN3"/>
<name>A0A6V2ALN3_9STRA</name>
<evidence type="ECO:0000256" key="2">
    <source>
        <dbReference type="SAM" id="SignalP"/>
    </source>
</evidence>
<organism evidence="3">
    <name type="scientific">Ditylum brightwellii</name>
    <dbReference type="NCBI Taxonomy" id="49249"/>
    <lineage>
        <taxon>Eukaryota</taxon>
        <taxon>Sar</taxon>
        <taxon>Stramenopiles</taxon>
        <taxon>Ochrophyta</taxon>
        <taxon>Bacillariophyta</taxon>
        <taxon>Mediophyceae</taxon>
        <taxon>Lithodesmiophycidae</taxon>
        <taxon>Lithodesmiales</taxon>
        <taxon>Lithodesmiaceae</taxon>
        <taxon>Ditylum</taxon>
    </lineage>
</organism>
<accession>A0A6V2ALN3</accession>